<keyword evidence="3" id="KW-1185">Reference proteome</keyword>
<reference evidence="2" key="1">
    <citation type="submission" date="2015-12" db="EMBL/GenBank/DDBJ databases">
        <authorList>
            <person name="Tikhonova T.V."/>
            <person name="Pavlov A.R."/>
            <person name="Beletsky A.V."/>
            <person name="Mardanov A.V."/>
            <person name="Sorokin D.Y."/>
            <person name="Ravin N.V."/>
            <person name="Popov V.O."/>
        </authorList>
    </citation>
    <scope>NUCLEOTIDE SEQUENCE</scope>
    <source>
        <strain evidence="2">DSM 14787</strain>
    </source>
</reference>
<evidence type="ECO:0000313" key="3">
    <source>
        <dbReference type="Proteomes" id="UP000010809"/>
    </source>
</evidence>
<keyword evidence="1" id="KW-0175">Coiled coil</keyword>
<dbReference type="AlphaFoldDB" id="L0DXH7"/>
<dbReference type="HOGENOM" id="CLU_1124134_0_0_6"/>
<dbReference type="Proteomes" id="UP000010809">
    <property type="component" value="Chromosome"/>
</dbReference>
<feature type="coiled-coil region" evidence="1">
    <location>
        <begin position="136"/>
        <end position="197"/>
    </location>
</feature>
<evidence type="ECO:0000313" key="2">
    <source>
        <dbReference type="EMBL" id="AGA33748.1"/>
    </source>
</evidence>
<organism evidence="2 3">
    <name type="scientific">Thioalkalivibrio nitratireducens (strain DSM 14787 / UNIQEM 213 / ALEN2)</name>
    <dbReference type="NCBI Taxonomy" id="1255043"/>
    <lineage>
        <taxon>Bacteria</taxon>
        <taxon>Pseudomonadati</taxon>
        <taxon>Pseudomonadota</taxon>
        <taxon>Gammaproteobacteria</taxon>
        <taxon>Chromatiales</taxon>
        <taxon>Ectothiorhodospiraceae</taxon>
        <taxon>Thioalkalivibrio</taxon>
    </lineage>
</organism>
<name>L0DXH7_THIND</name>
<protein>
    <submittedName>
        <fullName evidence="2">Uncharacterized protein</fullName>
    </submittedName>
</protein>
<proteinExistence type="predicted"/>
<dbReference type="STRING" id="1255043.TVNIR_2088"/>
<gene>
    <name evidence="2" type="ordered locus">TVNIR_2088</name>
</gene>
<dbReference type="KEGG" id="tni:TVNIR_2088"/>
<feature type="coiled-coil region" evidence="1">
    <location>
        <begin position="27"/>
        <end position="85"/>
    </location>
</feature>
<accession>L0DXH7</accession>
<dbReference type="EMBL" id="CP003989">
    <property type="protein sequence ID" value="AGA33748.1"/>
    <property type="molecule type" value="Genomic_DNA"/>
</dbReference>
<evidence type="ECO:0000256" key="1">
    <source>
        <dbReference type="SAM" id="Coils"/>
    </source>
</evidence>
<dbReference type="PATRIC" id="fig|1255043.3.peg.2110"/>
<sequence>MTIFLYRVGINRNPVNRGKTEMQNTMLEKARERVARAKSELDAAVAAGEDTTAIRATLDLAVEEMDRLEDQVAVENRESAAAAQDAVRGAAEASAEIQEIVDRVLAIAKPEIEVPPERAVDLLLAQQKAQAEDSAIKAHRHKVGELRDRLERLKAERAEIGQRRAAGDERDDDAQRVHLLATDAEALEDLIARVEAEAPVRDELITKALMEWERGWTNAVKEVRIHALALTCQRLELALMAAATAHRDAGGIRRMDPRLAQWVR</sequence>